<evidence type="ECO:0000313" key="4">
    <source>
        <dbReference type="Proteomes" id="UP001589890"/>
    </source>
</evidence>
<name>A0ABV6QRP7_9ACTN</name>
<keyword evidence="2" id="KW-0472">Membrane</keyword>
<dbReference type="RefSeq" id="WP_380050563.1">
    <property type="nucleotide sequence ID" value="NZ_JBHLTC010000028.1"/>
</dbReference>
<evidence type="ECO:0000313" key="3">
    <source>
        <dbReference type="EMBL" id="MFC0626676.1"/>
    </source>
</evidence>
<keyword evidence="4" id="KW-1185">Reference proteome</keyword>
<keyword evidence="2" id="KW-0812">Transmembrane</keyword>
<reference evidence="3 4" key="1">
    <citation type="submission" date="2024-09" db="EMBL/GenBank/DDBJ databases">
        <authorList>
            <person name="Sun Q."/>
            <person name="Mori K."/>
        </authorList>
    </citation>
    <scope>NUCLEOTIDE SEQUENCE [LARGE SCALE GENOMIC DNA]</scope>
    <source>
        <strain evidence="3 4">CGMCC 1.15906</strain>
    </source>
</reference>
<feature type="compositionally biased region" description="Pro residues" evidence="1">
    <location>
        <begin position="77"/>
        <end position="89"/>
    </location>
</feature>
<sequence length="89" mass="10362">MHWTLWAVGGLIGLFLLDRLLLWVERKGWLYYRKRRPERGAHGVGLAFLEMYQGYDDNRRIANEQRVKDATIRRTTPPAPPTEPGSPTK</sequence>
<dbReference type="EMBL" id="JBHLTC010000028">
    <property type="protein sequence ID" value="MFC0626676.1"/>
    <property type="molecule type" value="Genomic_DNA"/>
</dbReference>
<feature type="transmembrane region" description="Helical" evidence="2">
    <location>
        <begin position="6"/>
        <end position="24"/>
    </location>
</feature>
<organism evidence="3 4">
    <name type="scientific">Kribbella deserti</name>
    <dbReference type="NCBI Taxonomy" id="1926257"/>
    <lineage>
        <taxon>Bacteria</taxon>
        <taxon>Bacillati</taxon>
        <taxon>Actinomycetota</taxon>
        <taxon>Actinomycetes</taxon>
        <taxon>Propionibacteriales</taxon>
        <taxon>Kribbellaceae</taxon>
        <taxon>Kribbella</taxon>
    </lineage>
</organism>
<accession>A0ABV6QRP7</accession>
<gene>
    <name evidence="3" type="ORF">ACFFGN_21530</name>
</gene>
<feature type="region of interest" description="Disordered" evidence="1">
    <location>
        <begin position="64"/>
        <end position="89"/>
    </location>
</feature>
<protein>
    <submittedName>
        <fullName evidence="3">Uncharacterized protein</fullName>
    </submittedName>
</protein>
<evidence type="ECO:0000256" key="1">
    <source>
        <dbReference type="SAM" id="MobiDB-lite"/>
    </source>
</evidence>
<dbReference type="Proteomes" id="UP001589890">
    <property type="component" value="Unassembled WGS sequence"/>
</dbReference>
<keyword evidence="2" id="KW-1133">Transmembrane helix</keyword>
<proteinExistence type="predicted"/>
<evidence type="ECO:0000256" key="2">
    <source>
        <dbReference type="SAM" id="Phobius"/>
    </source>
</evidence>
<comment type="caution">
    <text evidence="3">The sequence shown here is derived from an EMBL/GenBank/DDBJ whole genome shotgun (WGS) entry which is preliminary data.</text>
</comment>